<accession>A0ABD3RKU1</accession>
<keyword evidence="3" id="KW-1185">Reference proteome</keyword>
<gene>
    <name evidence="2" type="ORF">ACJIZ3_014858</name>
</gene>
<sequence length="188" mass="22130">MCSCKLFEKIAEDTHVYRHVCLDKFPIVSWKPLTEKQKTFLNKCQECQNPELMYREAVRNYFTEKRLGSSYKCLQRAVKLGHLGALYVTCIILLFSGDDELIKMGVKLLGRMKKSRKLRSKVRVCREKLIKNLSDIWVKNRDLRRPICCTVQDDHKRKTSWEEEENIECEACSVDSEIKAICGYIHIY</sequence>
<proteinExistence type="predicted"/>
<evidence type="ECO:0000259" key="1">
    <source>
        <dbReference type="Pfam" id="PF23310"/>
    </source>
</evidence>
<evidence type="ECO:0000313" key="3">
    <source>
        <dbReference type="Proteomes" id="UP001634393"/>
    </source>
</evidence>
<dbReference type="InterPro" id="IPR057136">
    <property type="entry name" value="At2g35280_TPR_dom"/>
</dbReference>
<feature type="domain" description="At2g35280-like TPR" evidence="1">
    <location>
        <begin position="24"/>
        <end position="130"/>
    </location>
</feature>
<dbReference type="Proteomes" id="UP001634393">
    <property type="component" value="Unassembled WGS sequence"/>
</dbReference>
<dbReference type="AlphaFoldDB" id="A0ABD3RKU1"/>
<organism evidence="2 3">
    <name type="scientific">Penstemon smallii</name>
    <dbReference type="NCBI Taxonomy" id="265156"/>
    <lineage>
        <taxon>Eukaryota</taxon>
        <taxon>Viridiplantae</taxon>
        <taxon>Streptophyta</taxon>
        <taxon>Embryophyta</taxon>
        <taxon>Tracheophyta</taxon>
        <taxon>Spermatophyta</taxon>
        <taxon>Magnoliopsida</taxon>
        <taxon>eudicotyledons</taxon>
        <taxon>Gunneridae</taxon>
        <taxon>Pentapetalae</taxon>
        <taxon>asterids</taxon>
        <taxon>lamiids</taxon>
        <taxon>Lamiales</taxon>
        <taxon>Plantaginaceae</taxon>
        <taxon>Cheloneae</taxon>
        <taxon>Penstemon</taxon>
    </lineage>
</organism>
<comment type="caution">
    <text evidence="2">The sequence shown here is derived from an EMBL/GenBank/DDBJ whole genome shotgun (WGS) entry which is preliminary data.</text>
</comment>
<evidence type="ECO:0000313" key="2">
    <source>
        <dbReference type="EMBL" id="KAL3813590.1"/>
    </source>
</evidence>
<dbReference type="EMBL" id="JBJXBP010000008">
    <property type="protein sequence ID" value="KAL3813590.1"/>
    <property type="molecule type" value="Genomic_DNA"/>
</dbReference>
<reference evidence="2 3" key="1">
    <citation type="submission" date="2024-12" db="EMBL/GenBank/DDBJ databases">
        <title>The unique morphological basis and parallel evolutionary history of personate flowers in Penstemon.</title>
        <authorList>
            <person name="Depatie T.H."/>
            <person name="Wessinger C.A."/>
        </authorList>
    </citation>
    <scope>NUCLEOTIDE SEQUENCE [LARGE SCALE GENOMIC DNA]</scope>
    <source>
        <strain evidence="2">WTNN_2</strain>
        <tissue evidence="2">Leaf</tissue>
    </source>
</reference>
<dbReference type="Pfam" id="PF23310">
    <property type="entry name" value="TPR_27"/>
    <property type="match status" value="1"/>
</dbReference>
<dbReference type="PANTHER" id="PTHR33784">
    <property type="entry name" value="OS05G0482100 PROTEIN"/>
    <property type="match status" value="1"/>
</dbReference>
<dbReference type="PANTHER" id="PTHR33784:SF10">
    <property type="entry name" value="F-BOX PROTEIN"/>
    <property type="match status" value="1"/>
</dbReference>
<dbReference type="InterPro" id="IPR040338">
    <property type="entry name" value="At1g67623-like"/>
</dbReference>
<name>A0ABD3RKU1_9LAMI</name>
<protein>
    <recommendedName>
        <fullName evidence="1">At2g35280-like TPR domain-containing protein</fullName>
    </recommendedName>
</protein>